<dbReference type="PANTHER" id="PTHR33164:SF64">
    <property type="entry name" value="TRANSCRIPTIONAL REGULATOR SLYA"/>
    <property type="match status" value="1"/>
</dbReference>
<dbReference type="RefSeq" id="WP_200194848.1">
    <property type="nucleotide sequence ID" value="NZ_JAENHM010000051.1"/>
</dbReference>
<dbReference type="Pfam" id="PF01047">
    <property type="entry name" value="MarR"/>
    <property type="match status" value="1"/>
</dbReference>
<dbReference type="Proteomes" id="UP000652760">
    <property type="component" value="Unassembled WGS sequence"/>
</dbReference>
<dbReference type="SMART" id="SM00347">
    <property type="entry name" value="HTH_MARR"/>
    <property type="match status" value="1"/>
</dbReference>
<keyword evidence="2" id="KW-0238">DNA-binding</keyword>
<evidence type="ECO:0000313" key="5">
    <source>
        <dbReference type="EMBL" id="MBK1839154.1"/>
    </source>
</evidence>
<feature type="domain" description="HTH marR-type" evidence="4">
    <location>
        <begin position="6"/>
        <end position="138"/>
    </location>
</feature>
<dbReference type="InterPro" id="IPR000835">
    <property type="entry name" value="HTH_MarR-typ"/>
</dbReference>
<evidence type="ECO:0000256" key="1">
    <source>
        <dbReference type="ARBA" id="ARBA00023015"/>
    </source>
</evidence>
<dbReference type="Gene3D" id="1.10.10.10">
    <property type="entry name" value="Winged helix-like DNA-binding domain superfamily/Winged helix DNA-binding domain"/>
    <property type="match status" value="1"/>
</dbReference>
<keyword evidence="1" id="KW-0805">Transcription regulation</keyword>
<evidence type="ECO:0000256" key="3">
    <source>
        <dbReference type="ARBA" id="ARBA00023163"/>
    </source>
</evidence>
<dbReference type="PROSITE" id="PS01117">
    <property type="entry name" value="HTH_MARR_1"/>
    <property type="match status" value="1"/>
</dbReference>
<keyword evidence="3" id="KW-0804">Transcription</keyword>
<gene>
    <name evidence="5" type="ORF">JHL17_17220</name>
</gene>
<dbReference type="InterPro" id="IPR039422">
    <property type="entry name" value="MarR/SlyA-like"/>
</dbReference>
<dbReference type="PRINTS" id="PR00598">
    <property type="entry name" value="HTHMARR"/>
</dbReference>
<name>A0ABS1F6V3_9PROT</name>
<reference evidence="6" key="1">
    <citation type="submission" date="2021-01" db="EMBL/GenBank/DDBJ databases">
        <title>Genome public.</title>
        <authorList>
            <person name="Liu C."/>
            <person name="Sun Q."/>
        </authorList>
    </citation>
    <scope>NUCLEOTIDE SEQUENCE [LARGE SCALE GENOMIC DNA]</scope>
    <source>
        <strain evidence="6">YIM B02556</strain>
    </source>
</reference>
<organism evidence="5 6">
    <name type="scientific">Azospirillum endophyticum</name>
    <dbReference type="NCBI Taxonomy" id="2800326"/>
    <lineage>
        <taxon>Bacteria</taxon>
        <taxon>Pseudomonadati</taxon>
        <taxon>Pseudomonadota</taxon>
        <taxon>Alphaproteobacteria</taxon>
        <taxon>Rhodospirillales</taxon>
        <taxon>Azospirillaceae</taxon>
        <taxon>Azospirillum</taxon>
    </lineage>
</organism>
<dbReference type="EMBL" id="JAENHM010000051">
    <property type="protein sequence ID" value="MBK1839154.1"/>
    <property type="molecule type" value="Genomic_DNA"/>
</dbReference>
<dbReference type="PROSITE" id="PS50995">
    <property type="entry name" value="HTH_MARR_2"/>
    <property type="match status" value="1"/>
</dbReference>
<dbReference type="InterPro" id="IPR036388">
    <property type="entry name" value="WH-like_DNA-bd_sf"/>
</dbReference>
<keyword evidence="6" id="KW-1185">Reference proteome</keyword>
<dbReference type="PANTHER" id="PTHR33164">
    <property type="entry name" value="TRANSCRIPTIONAL REGULATOR, MARR FAMILY"/>
    <property type="match status" value="1"/>
</dbReference>
<evidence type="ECO:0000256" key="2">
    <source>
        <dbReference type="ARBA" id="ARBA00023125"/>
    </source>
</evidence>
<evidence type="ECO:0000259" key="4">
    <source>
        <dbReference type="PROSITE" id="PS50995"/>
    </source>
</evidence>
<protein>
    <submittedName>
        <fullName evidence="5">MarR family transcriptional regulator</fullName>
    </submittedName>
</protein>
<dbReference type="InterPro" id="IPR023187">
    <property type="entry name" value="Tscrpt_reg_MarR-type_CS"/>
</dbReference>
<evidence type="ECO:0000313" key="6">
    <source>
        <dbReference type="Proteomes" id="UP000652760"/>
    </source>
</evidence>
<dbReference type="InterPro" id="IPR036390">
    <property type="entry name" value="WH_DNA-bd_sf"/>
</dbReference>
<accession>A0ABS1F6V3</accession>
<comment type="caution">
    <text evidence="5">The sequence shown here is derived from an EMBL/GenBank/DDBJ whole genome shotgun (WGS) entry which is preliminary data.</text>
</comment>
<sequence>MTPRSVPTLGFLLHDAARLLRKRFEQRARHLGLTRSQWQVLALLSTCEGIHQGGLADRLDLEPITLVRLLDKLEAIGLIERRPHPTDRRLRLLHLTEKAHPLLVTARELGEITRAEALEGLSPEDCETLIRLLNTIKSNLVAACDRPIGEQKRSVEHG</sequence>
<dbReference type="SUPFAM" id="SSF46785">
    <property type="entry name" value="Winged helix' DNA-binding domain"/>
    <property type="match status" value="1"/>
</dbReference>
<proteinExistence type="predicted"/>